<comment type="caution">
    <text evidence="2">The sequence shown here is derived from an EMBL/GenBank/DDBJ whole genome shotgun (WGS) entry which is preliminary data.</text>
</comment>
<keyword evidence="1" id="KW-1133">Transmembrane helix</keyword>
<evidence type="ECO:0008006" key="4">
    <source>
        <dbReference type="Google" id="ProtNLM"/>
    </source>
</evidence>
<keyword evidence="1" id="KW-0812">Transmembrane</keyword>
<evidence type="ECO:0000313" key="3">
    <source>
        <dbReference type="Proteomes" id="UP001614394"/>
    </source>
</evidence>
<keyword evidence="3" id="KW-1185">Reference proteome</keyword>
<evidence type="ECO:0000256" key="1">
    <source>
        <dbReference type="SAM" id="Phobius"/>
    </source>
</evidence>
<sequence length="172" mass="17999">MLSQLTEAMIVNGAVLVAVLESDLGGHRKIGKLRILRPALIAGAVIPLFLEQPATHGTGLVLEIGAIAVGFLCGLAAIGLMRVYRSPRTGLPVSASGAPYALLWTAVIGARAAFSYGSAHWFPQQLTDWCVSHDVTGAAITDGLIFMAVAMLLTRTIGLAHRAYRLPAVATA</sequence>
<name>A0ABW8CL88_9ACTN</name>
<gene>
    <name evidence="2" type="ORF">ACIGXA_36965</name>
</gene>
<keyword evidence="1" id="KW-0472">Membrane</keyword>
<feature type="transmembrane region" description="Helical" evidence="1">
    <location>
        <begin position="101"/>
        <end position="123"/>
    </location>
</feature>
<dbReference type="Proteomes" id="UP001614394">
    <property type="component" value="Unassembled WGS sequence"/>
</dbReference>
<protein>
    <recommendedName>
        <fullName evidence="4">Integral membrane protein</fullName>
    </recommendedName>
</protein>
<evidence type="ECO:0000313" key="2">
    <source>
        <dbReference type="EMBL" id="MFI9106111.1"/>
    </source>
</evidence>
<proteinExistence type="predicted"/>
<feature type="transmembrane region" description="Helical" evidence="1">
    <location>
        <begin position="60"/>
        <end position="80"/>
    </location>
</feature>
<organism evidence="2 3">
    <name type="scientific">Streptomyces fildesensis</name>
    <dbReference type="NCBI Taxonomy" id="375757"/>
    <lineage>
        <taxon>Bacteria</taxon>
        <taxon>Bacillati</taxon>
        <taxon>Actinomycetota</taxon>
        <taxon>Actinomycetes</taxon>
        <taxon>Kitasatosporales</taxon>
        <taxon>Streptomycetaceae</taxon>
        <taxon>Streptomyces</taxon>
    </lineage>
</organism>
<feature type="transmembrane region" description="Helical" evidence="1">
    <location>
        <begin position="135"/>
        <end position="153"/>
    </location>
</feature>
<accession>A0ABW8CL88</accession>
<dbReference type="RefSeq" id="WP_399657326.1">
    <property type="nucleotide sequence ID" value="NZ_JBITYG010000016.1"/>
</dbReference>
<feature type="transmembrane region" description="Helical" evidence="1">
    <location>
        <begin position="35"/>
        <end position="54"/>
    </location>
</feature>
<reference evidence="2 3" key="1">
    <citation type="submission" date="2024-10" db="EMBL/GenBank/DDBJ databases">
        <title>The Natural Products Discovery Center: Release of the First 8490 Sequenced Strains for Exploring Actinobacteria Biosynthetic Diversity.</title>
        <authorList>
            <person name="Kalkreuter E."/>
            <person name="Kautsar S.A."/>
            <person name="Yang D."/>
            <person name="Bader C.D."/>
            <person name="Teijaro C.N."/>
            <person name="Fluegel L."/>
            <person name="Davis C.M."/>
            <person name="Simpson J.R."/>
            <person name="Lauterbach L."/>
            <person name="Steele A.D."/>
            <person name="Gui C."/>
            <person name="Meng S."/>
            <person name="Li G."/>
            <person name="Viehrig K."/>
            <person name="Ye F."/>
            <person name="Su P."/>
            <person name="Kiefer A.F."/>
            <person name="Nichols A."/>
            <person name="Cepeda A.J."/>
            <person name="Yan W."/>
            <person name="Fan B."/>
            <person name="Jiang Y."/>
            <person name="Adhikari A."/>
            <person name="Zheng C.-J."/>
            <person name="Schuster L."/>
            <person name="Cowan T.M."/>
            <person name="Smanski M.J."/>
            <person name="Chevrette M.G."/>
            <person name="De Carvalho L.P.S."/>
            <person name="Shen B."/>
        </authorList>
    </citation>
    <scope>NUCLEOTIDE SEQUENCE [LARGE SCALE GENOMIC DNA]</scope>
    <source>
        <strain evidence="2 3">NPDC053399</strain>
    </source>
</reference>
<dbReference type="EMBL" id="JBITYG010000016">
    <property type="protein sequence ID" value="MFI9106111.1"/>
    <property type="molecule type" value="Genomic_DNA"/>
</dbReference>